<dbReference type="AlphaFoldDB" id="E4NIX6"/>
<dbReference type="HOGENOM" id="CLU_097508_0_0_11"/>
<evidence type="ECO:0000313" key="1">
    <source>
        <dbReference type="EMBL" id="BAJ32924.1"/>
    </source>
</evidence>
<reference evidence="1 2" key="1">
    <citation type="journal article" date="2010" name="DNA Res.">
        <title>Genome sequence of Kitasatospora setae NBRC 14216T: an evolutionary snapshot of the family Streptomycetaceae.</title>
        <authorList>
            <person name="Ichikawa N."/>
            <person name="Oguchi A."/>
            <person name="Ikeda H."/>
            <person name="Ishikawa J."/>
            <person name="Kitani S."/>
            <person name="Watanabe Y."/>
            <person name="Nakamura S."/>
            <person name="Katano Y."/>
            <person name="Kishi E."/>
            <person name="Sasagawa M."/>
            <person name="Ankai A."/>
            <person name="Fukui S."/>
            <person name="Hashimoto Y."/>
            <person name="Kamata S."/>
            <person name="Otoguro M."/>
            <person name="Tanikawa S."/>
            <person name="Nihira T."/>
            <person name="Horinouchi S."/>
            <person name="Ohnishi Y."/>
            <person name="Hayakawa M."/>
            <person name="Kuzuyama T."/>
            <person name="Arisawa A."/>
            <person name="Nomoto F."/>
            <person name="Miura H."/>
            <person name="Takahashi Y."/>
            <person name="Fujita N."/>
        </authorList>
    </citation>
    <scope>NUCLEOTIDE SEQUENCE [LARGE SCALE GENOMIC DNA]</scope>
    <source>
        <strain evidence="2">ATCC 33774 / DSM 43861 / JCM 3304 / KCC A-0304 / NBRC 14216 / KM-6054</strain>
    </source>
</reference>
<proteinExistence type="predicted"/>
<organism evidence="1 2">
    <name type="scientific">Kitasatospora setae (strain ATCC 33774 / DSM 43861 / JCM 3304 / KCC A-0304 / NBRC 14216 / KM-6054)</name>
    <name type="common">Streptomyces setae</name>
    <dbReference type="NCBI Taxonomy" id="452652"/>
    <lineage>
        <taxon>Bacteria</taxon>
        <taxon>Bacillati</taxon>
        <taxon>Actinomycetota</taxon>
        <taxon>Actinomycetes</taxon>
        <taxon>Kitasatosporales</taxon>
        <taxon>Streptomycetaceae</taxon>
        <taxon>Kitasatospora</taxon>
    </lineage>
</organism>
<sequence>MLDAVLSPNWGDRYYSCDSRWAPGEVMSLMRDGSGNAHSIVFAEAGVFARGFNHESILSRYRRKSAESWPGLLDGVPEATVCFWPETADAAWCGDNFAPGPDGGGAAALFQLLLDGSPEVYQSFAEDCHETDLDLHAVRHVYVLRPFASDVVRTLNPKLELAELAGCIAEVGYRAGM</sequence>
<keyword evidence="2" id="KW-1185">Reference proteome</keyword>
<dbReference type="eggNOG" id="ENOG5030TDJ">
    <property type="taxonomic scope" value="Bacteria"/>
</dbReference>
<evidence type="ECO:0000313" key="2">
    <source>
        <dbReference type="Proteomes" id="UP000007076"/>
    </source>
</evidence>
<dbReference type="Proteomes" id="UP000007076">
    <property type="component" value="Chromosome"/>
</dbReference>
<gene>
    <name evidence="1" type="ordered locus">KSE_71680</name>
</gene>
<accession>E4NIX6</accession>
<dbReference type="STRING" id="452652.KSE_71680"/>
<dbReference type="PATRIC" id="fig|452652.3.peg.7206"/>
<dbReference type="EMBL" id="AP010968">
    <property type="protein sequence ID" value="BAJ32924.1"/>
    <property type="molecule type" value="Genomic_DNA"/>
</dbReference>
<protein>
    <submittedName>
        <fullName evidence="1">Uncharacterized protein</fullName>
    </submittedName>
</protein>
<name>E4NIX6_KITSK</name>
<dbReference type="KEGG" id="ksk:KSE_71680"/>